<dbReference type="Pfam" id="PF00589">
    <property type="entry name" value="Phage_integrase"/>
    <property type="match status" value="1"/>
</dbReference>
<proteinExistence type="inferred from homology"/>
<evidence type="ECO:0000256" key="2">
    <source>
        <dbReference type="ARBA" id="ARBA00022908"/>
    </source>
</evidence>
<dbReference type="SUPFAM" id="SSF56349">
    <property type="entry name" value="DNA breaking-rejoining enzymes"/>
    <property type="match status" value="1"/>
</dbReference>
<dbReference type="EMBL" id="AP014685">
    <property type="protein sequence ID" value="BAR62025.1"/>
    <property type="molecule type" value="Genomic_DNA"/>
</dbReference>
<evidence type="ECO:0000256" key="4">
    <source>
        <dbReference type="ARBA" id="ARBA00023172"/>
    </source>
</evidence>
<dbReference type="GO" id="GO:0003677">
    <property type="term" value="F:DNA binding"/>
    <property type="evidence" value="ECO:0007669"/>
    <property type="project" value="UniProtKB-KW"/>
</dbReference>
<dbReference type="InterPro" id="IPR038488">
    <property type="entry name" value="Integrase_DNA-bd_sf"/>
</dbReference>
<dbReference type="AlphaFoldDB" id="A0A0E3VX46"/>
<keyword evidence="3" id="KW-0238">DNA-binding</keyword>
<dbReference type="Gene3D" id="1.10.443.10">
    <property type="entry name" value="Intergrase catalytic core"/>
    <property type="match status" value="1"/>
</dbReference>
<dbReference type="InterPro" id="IPR050808">
    <property type="entry name" value="Phage_Integrase"/>
</dbReference>
<name>A0A0E3VX46_9BRAD</name>
<sequence length="411" mass="46729">MKKKLTDLYIKSAKADEGTRLDVYDEKTTGLMLRVTDKGKKTFSFKYDVPGTRKQIRVTLGTYPQISLDKAREMVEAYREDLRNGKDPRLEKVTKVTVTSTVAIKTFDAVADEYIEKYSKPNLDSWKNDVQLLRRPRAKWGRRPFASISDDEAMEFLEEVAAQAPVQANRCQSKLYQLWKWAKLPGRKYAKINPFEGLPAQGQENPRERVLDDSEIKTFWVGLDDPDCPGEAGVKGALKLILSTMVRPGQASGALVPELHELESKAPLWHIPKIRVKKRRDIIVPLNDVSVGIIKKAVTDEEQTVVFPSRYEERGELQRNSLAQALTGRPNQRMGIREFLKMDHFTPHDLRRTAATLARRAGAPRPDVKATLDHMEGDVTDIYDKYNMLPEKTVVENILGGELKRLLGDKL</sequence>
<evidence type="ECO:0000259" key="5">
    <source>
        <dbReference type="PROSITE" id="PS51898"/>
    </source>
</evidence>
<dbReference type="PANTHER" id="PTHR30629">
    <property type="entry name" value="PROPHAGE INTEGRASE"/>
    <property type="match status" value="1"/>
</dbReference>
<accession>A0A0E3VX46</accession>
<dbReference type="PROSITE" id="PS51898">
    <property type="entry name" value="TYR_RECOMBINASE"/>
    <property type="match status" value="1"/>
</dbReference>
<dbReference type="InterPro" id="IPR002104">
    <property type="entry name" value="Integrase_catalytic"/>
</dbReference>
<dbReference type="InterPro" id="IPR010998">
    <property type="entry name" value="Integrase_recombinase_N"/>
</dbReference>
<gene>
    <name evidence="6" type="ORF">NK6_8881</name>
</gene>
<keyword evidence="4" id="KW-0233">DNA recombination</keyword>
<keyword evidence="2" id="KW-0229">DNA integration</keyword>
<dbReference type="Pfam" id="PF13356">
    <property type="entry name" value="Arm-DNA-bind_3"/>
    <property type="match status" value="1"/>
</dbReference>
<evidence type="ECO:0000313" key="7">
    <source>
        <dbReference type="Proteomes" id="UP000063308"/>
    </source>
</evidence>
<dbReference type="InterPro" id="IPR013762">
    <property type="entry name" value="Integrase-like_cat_sf"/>
</dbReference>
<dbReference type="Proteomes" id="UP000063308">
    <property type="component" value="Chromosome"/>
</dbReference>
<evidence type="ECO:0000313" key="6">
    <source>
        <dbReference type="EMBL" id="BAR62025.1"/>
    </source>
</evidence>
<dbReference type="Gene3D" id="3.30.160.390">
    <property type="entry name" value="Integrase, DNA-binding domain"/>
    <property type="match status" value="1"/>
</dbReference>
<feature type="domain" description="Tyr recombinase" evidence="5">
    <location>
        <begin position="206"/>
        <end position="396"/>
    </location>
</feature>
<comment type="similarity">
    <text evidence="1">Belongs to the 'phage' integrase family.</text>
</comment>
<reference evidence="6 7" key="1">
    <citation type="submission" date="2014-11" db="EMBL/GenBank/DDBJ databases">
        <title>Symbiosis island explosion on the genome of extra-slow-growing strains of soybean bradyrhizobia with massive insertion sequences.</title>
        <authorList>
            <person name="Iida T."/>
            <person name="Minamisawa K."/>
        </authorList>
    </citation>
    <scope>NUCLEOTIDE SEQUENCE [LARGE SCALE GENOMIC DNA]</scope>
    <source>
        <strain evidence="6 7">NK6</strain>
    </source>
</reference>
<dbReference type="InterPro" id="IPR025166">
    <property type="entry name" value="Integrase_DNA_bind_dom"/>
</dbReference>
<protein>
    <submittedName>
        <fullName evidence="6">Site-specific integrase/recombinase</fullName>
    </submittedName>
</protein>
<dbReference type="GO" id="GO:0006310">
    <property type="term" value="P:DNA recombination"/>
    <property type="evidence" value="ECO:0007669"/>
    <property type="project" value="UniProtKB-KW"/>
</dbReference>
<evidence type="ECO:0000256" key="3">
    <source>
        <dbReference type="ARBA" id="ARBA00023125"/>
    </source>
</evidence>
<evidence type="ECO:0000256" key="1">
    <source>
        <dbReference type="ARBA" id="ARBA00008857"/>
    </source>
</evidence>
<dbReference type="GO" id="GO:0015074">
    <property type="term" value="P:DNA integration"/>
    <property type="evidence" value="ECO:0007669"/>
    <property type="project" value="UniProtKB-KW"/>
</dbReference>
<organism evidence="6 7">
    <name type="scientific">Bradyrhizobium diazoefficiens</name>
    <dbReference type="NCBI Taxonomy" id="1355477"/>
    <lineage>
        <taxon>Bacteria</taxon>
        <taxon>Pseudomonadati</taxon>
        <taxon>Pseudomonadota</taxon>
        <taxon>Alphaproteobacteria</taxon>
        <taxon>Hyphomicrobiales</taxon>
        <taxon>Nitrobacteraceae</taxon>
        <taxon>Bradyrhizobium</taxon>
    </lineage>
</organism>
<dbReference type="InterPro" id="IPR011010">
    <property type="entry name" value="DNA_brk_join_enz"/>
</dbReference>
<dbReference type="Gene3D" id="1.10.150.130">
    <property type="match status" value="1"/>
</dbReference>
<dbReference type="PANTHER" id="PTHR30629:SF2">
    <property type="entry name" value="PROPHAGE INTEGRASE INTS-RELATED"/>
    <property type="match status" value="1"/>
</dbReference>